<gene>
    <name evidence="2" type="ORF">SDC9_66468</name>
</gene>
<evidence type="ECO:0000313" key="2">
    <source>
        <dbReference type="EMBL" id="MPM20041.1"/>
    </source>
</evidence>
<dbReference type="SUPFAM" id="SSF52096">
    <property type="entry name" value="ClpP/crotonase"/>
    <property type="match status" value="1"/>
</dbReference>
<dbReference type="InterPro" id="IPR029045">
    <property type="entry name" value="ClpP/crotonase-like_dom_sf"/>
</dbReference>
<feature type="domain" description="SLH" evidence="1">
    <location>
        <begin position="459"/>
        <end position="522"/>
    </location>
</feature>
<dbReference type="Gene3D" id="3.90.226.10">
    <property type="entry name" value="2-enoyl-CoA Hydratase, Chain A, domain 1"/>
    <property type="match status" value="1"/>
</dbReference>
<proteinExistence type="predicted"/>
<name>A0A644XWK2_9ZZZZ</name>
<protein>
    <recommendedName>
        <fullName evidence="1">SLH domain-containing protein</fullName>
    </recommendedName>
</protein>
<dbReference type="EMBL" id="VSSQ01003298">
    <property type="protein sequence ID" value="MPM20041.1"/>
    <property type="molecule type" value="Genomic_DNA"/>
</dbReference>
<accession>A0A644XWK2</accession>
<evidence type="ECO:0000259" key="1">
    <source>
        <dbReference type="PROSITE" id="PS51272"/>
    </source>
</evidence>
<sequence>MSTTKSVWVRLLTCCFIAMLVLSIGAGAVDQTELSARQSDLDYLYTTLKSNHPDLFANAPEAAFEARKGQIEQRLGTETSFDFALDCSSLTALAKDSHTSVSLGSSGYHLHICLFDMDLYDGTWVLSAIDDAHESLLGSEVTAINGFSMEQVLEKFGTFLSADNPVKLRYSYWQMCYVLEPYQYLGIAEQGEPMSVTVKNSTGKTQTLSVSAVDQSTFQSKDLSMLKDRQTGVAATAYDKTKTYFAKELNRSTYYIQYNQCTEDQSLPMKTFCQQVQSALNAGNYSLILIDLRNNGGGSDGTIFPFLELLAQQSYKGVQVAGLIGRKTFSSAIINAVELQEMGFPLVGEDTSGSVDHFGSVQSFQLPSSGLRVGISSKFISMSNYFDAASGKGVESLQPDVKIVQTLSDSLAGRDTCVEKILENPAILKSAECTEAPMTRGRFVGLLFQEAGTSILNIESQPFNDLLGIEWYLPALNWAKAEQIVRGDTTGNFSSARAVSWQEAAVFLVRTADALDIQPASVRNDAVPDTLKTTAWNQDAVQKAWRWGLLPESGDFSTAPNRAQGETMIKRLYAAK</sequence>
<reference evidence="2" key="1">
    <citation type="submission" date="2019-08" db="EMBL/GenBank/DDBJ databases">
        <authorList>
            <person name="Kucharzyk K."/>
            <person name="Murdoch R.W."/>
            <person name="Higgins S."/>
            <person name="Loffler F."/>
        </authorList>
    </citation>
    <scope>NUCLEOTIDE SEQUENCE</scope>
</reference>
<dbReference type="PROSITE" id="PS51272">
    <property type="entry name" value="SLH"/>
    <property type="match status" value="1"/>
</dbReference>
<organism evidence="2">
    <name type="scientific">bioreactor metagenome</name>
    <dbReference type="NCBI Taxonomy" id="1076179"/>
    <lineage>
        <taxon>unclassified sequences</taxon>
        <taxon>metagenomes</taxon>
        <taxon>ecological metagenomes</taxon>
    </lineage>
</organism>
<dbReference type="AlphaFoldDB" id="A0A644XWK2"/>
<dbReference type="InterPro" id="IPR001119">
    <property type="entry name" value="SLH_dom"/>
</dbReference>
<comment type="caution">
    <text evidence="2">The sequence shown here is derived from an EMBL/GenBank/DDBJ whole genome shotgun (WGS) entry which is preliminary data.</text>
</comment>